<protein>
    <submittedName>
        <fullName evidence="2">Uncharacterized protein</fullName>
    </submittedName>
</protein>
<dbReference type="AlphaFoldDB" id="A0A9P6A7I9"/>
<organism evidence="2 3">
    <name type="scientific">Pleurotus eryngii</name>
    <name type="common">Boletus of the steppes</name>
    <dbReference type="NCBI Taxonomy" id="5323"/>
    <lineage>
        <taxon>Eukaryota</taxon>
        <taxon>Fungi</taxon>
        <taxon>Dikarya</taxon>
        <taxon>Basidiomycota</taxon>
        <taxon>Agaricomycotina</taxon>
        <taxon>Agaricomycetes</taxon>
        <taxon>Agaricomycetidae</taxon>
        <taxon>Agaricales</taxon>
        <taxon>Pleurotineae</taxon>
        <taxon>Pleurotaceae</taxon>
        <taxon>Pleurotus</taxon>
    </lineage>
</organism>
<name>A0A9P6A7I9_PLEER</name>
<gene>
    <name evidence="2" type="ORF">BDN71DRAFT_1586921</name>
</gene>
<dbReference type="EMBL" id="MU154533">
    <property type="protein sequence ID" value="KAF9499169.1"/>
    <property type="molecule type" value="Genomic_DNA"/>
</dbReference>
<proteinExistence type="predicted"/>
<evidence type="ECO:0000313" key="2">
    <source>
        <dbReference type="EMBL" id="KAF9499169.1"/>
    </source>
</evidence>
<keyword evidence="3" id="KW-1185">Reference proteome</keyword>
<comment type="caution">
    <text evidence="2">The sequence shown here is derived from an EMBL/GenBank/DDBJ whole genome shotgun (WGS) entry which is preliminary data.</text>
</comment>
<dbReference type="Proteomes" id="UP000807025">
    <property type="component" value="Unassembled WGS sequence"/>
</dbReference>
<sequence>MHIQFRLRPSLAMPQASQQSARRAHPPGSLQPAPPVQPPSVQTMLHVPGANFTTTNWPAPPRNVCAPCGAAVSTDQPVPFGQDLHSVLAYEVCECAGTSVTDAKPLWSCFVSPGPCLPAPLHSVPGFLVLAPSEFIVSSYAGCGCTVPSHALCPSHFFDHASFGSRLRLSGSTSTLNVSTYNINPSEKSVVPNRPVAVVTRQVDLRRDVNASFTFDLRSPQVQRTTAATRDAQSNNRRLYQHTITMRVAASNLSSLPPSSPPRRLQYRISSACPALRHRVYHVANPQAAQDTYLQAPGSRRQ</sequence>
<evidence type="ECO:0000256" key="1">
    <source>
        <dbReference type="SAM" id="MobiDB-lite"/>
    </source>
</evidence>
<reference evidence="2" key="1">
    <citation type="submission" date="2020-11" db="EMBL/GenBank/DDBJ databases">
        <authorList>
            <consortium name="DOE Joint Genome Institute"/>
            <person name="Ahrendt S."/>
            <person name="Riley R."/>
            <person name="Andreopoulos W."/>
            <person name="Labutti K."/>
            <person name="Pangilinan J."/>
            <person name="Ruiz-Duenas F.J."/>
            <person name="Barrasa J.M."/>
            <person name="Sanchez-Garcia M."/>
            <person name="Camarero S."/>
            <person name="Miyauchi S."/>
            <person name="Serrano A."/>
            <person name="Linde D."/>
            <person name="Babiker R."/>
            <person name="Drula E."/>
            <person name="Ayuso-Fernandez I."/>
            <person name="Pacheco R."/>
            <person name="Padilla G."/>
            <person name="Ferreira P."/>
            <person name="Barriuso J."/>
            <person name="Kellner H."/>
            <person name="Castanera R."/>
            <person name="Alfaro M."/>
            <person name="Ramirez L."/>
            <person name="Pisabarro A.G."/>
            <person name="Kuo A."/>
            <person name="Tritt A."/>
            <person name="Lipzen A."/>
            <person name="He G."/>
            <person name="Yan M."/>
            <person name="Ng V."/>
            <person name="Cullen D."/>
            <person name="Martin F."/>
            <person name="Rosso M.-N."/>
            <person name="Henrissat B."/>
            <person name="Hibbett D."/>
            <person name="Martinez A.T."/>
            <person name="Grigoriev I.V."/>
        </authorList>
    </citation>
    <scope>NUCLEOTIDE SEQUENCE</scope>
    <source>
        <strain evidence="2">ATCC 90797</strain>
    </source>
</reference>
<accession>A0A9P6A7I9</accession>
<feature type="region of interest" description="Disordered" evidence="1">
    <location>
        <begin position="1"/>
        <end position="43"/>
    </location>
</feature>
<evidence type="ECO:0000313" key="3">
    <source>
        <dbReference type="Proteomes" id="UP000807025"/>
    </source>
</evidence>